<reference evidence="1" key="1">
    <citation type="submission" date="2021-11" db="EMBL/GenBank/DDBJ databases">
        <authorList>
            <person name="Qingchun L."/>
            <person name="Dong Z."/>
            <person name="Zongwei Q."/>
            <person name="Jia Z."/>
            <person name="Duotao L."/>
        </authorList>
    </citation>
    <scope>NUCLEOTIDE SEQUENCE</scope>
    <source>
        <strain evidence="1">WLY-B-L2</strain>
    </source>
</reference>
<dbReference type="InterPro" id="IPR036583">
    <property type="entry name" value="23S_rRNA_IVS_sf"/>
</dbReference>
<keyword evidence="2" id="KW-1185">Reference proteome</keyword>
<dbReference type="InterPro" id="IPR012657">
    <property type="entry name" value="23S_rRNA-intervening_sequence"/>
</dbReference>
<organism evidence="1 2">
    <name type="scientific">Clostridium aromativorans</name>
    <dbReference type="NCBI Taxonomy" id="2836848"/>
    <lineage>
        <taxon>Bacteria</taxon>
        <taxon>Bacillati</taxon>
        <taxon>Bacillota</taxon>
        <taxon>Clostridia</taxon>
        <taxon>Eubacteriales</taxon>
        <taxon>Clostridiaceae</taxon>
        <taxon>Clostridium</taxon>
    </lineage>
</organism>
<dbReference type="EMBL" id="JAJJPB010000002">
    <property type="protein sequence ID" value="MCC9293898.1"/>
    <property type="molecule type" value="Genomic_DNA"/>
</dbReference>
<evidence type="ECO:0000313" key="1">
    <source>
        <dbReference type="EMBL" id="MCC9293898.1"/>
    </source>
</evidence>
<dbReference type="Gene3D" id="1.20.1440.60">
    <property type="entry name" value="23S rRNA-intervening sequence"/>
    <property type="match status" value="1"/>
</dbReference>
<dbReference type="Pfam" id="PF05635">
    <property type="entry name" value="23S_rRNA_IVP"/>
    <property type="match status" value="1"/>
</dbReference>
<evidence type="ECO:0000313" key="2">
    <source>
        <dbReference type="Proteomes" id="UP001165422"/>
    </source>
</evidence>
<dbReference type="PIRSF" id="PIRSF035652">
    <property type="entry name" value="CHP02436"/>
    <property type="match status" value="1"/>
</dbReference>
<dbReference type="RefSeq" id="WP_229980842.1">
    <property type="nucleotide sequence ID" value="NZ_JAJJPB010000002.1"/>
</dbReference>
<name>A0ABS8N552_9CLOT</name>
<protein>
    <submittedName>
        <fullName evidence="1">Four helix bundle protein</fullName>
    </submittedName>
</protein>
<accession>A0ABS8N552</accession>
<sequence>MLRSGISIGANIREGLFSQSKRDFLWKMNISLKECSETLYWLELLTATNYIDISKYEFLIENCTELNKMLVAIVKTTKKQLNIS</sequence>
<dbReference type="NCBIfam" id="TIGR02436">
    <property type="entry name" value="four helix bundle protein"/>
    <property type="match status" value="1"/>
</dbReference>
<dbReference type="SUPFAM" id="SSF158446">
    <property type="entry name" value="IVS-encoded protein-like"/>
    <property type="match status" value="1"/>
</dbReference>
<dbReference type="PANTHER" id="PTHR38471">
    <property type="entry name" value="FOUR HELIX BUNDLE PROTEIN"/>
    <property type="match status" value="1"/>
</dbReference>
<proteinExistence type="predicted"/>
<dbReference type="Proteomes" id="UP001165422">
    <property type="component" value="Unassembled WGS sequence"/>
</dbReference>
<dbReference type="PANTHER" id="PTHR38471:SF2">
    <property type="entry name" value="FOUR HELIX BUNDLE PROTEIN"/>
    <property type="match status" value="1"/>
</dbReference>
<comment type="caution">
    <text evidence="1">The sequence shown here is derived from an EMBL/GenBank/DDBJ whole genome shotgun (WGS) entry which is preliminary data.</text>
</comment>
<gene>
    <name evidence="1" type="ORF">LN736_03305</name>
</gene>